<dbReference type="InterPro" id="IPR009056">
    <property type="entry name" value="Cyt_c-like_dom"/>
</dbReference>
<comment type="cofactor">
    <cofactor evidence="4">
        <name>heme c</name>
        <dbReference type="ChEBI" id="CHEBI:61717"/>
    </cofactor>
    <text evidence="4">Binds 3 heme c groups covalently per subunit.</text>
</comment>
<keyword evidence="8" id="KW-1185">Reference proteome</keyword>
<keyword evidence="3 5" id="KW-0408">Iron</keyword>
<dbReference type="Pfam" id="PF00034">
    <property type="entry name" value="Cytochrom_C"/>
    <property type="match status" value="2"/>
</dbReference>
<evidence type="ECO:0000256" key="2">
    <source>
        <dbReference type="ARBA" id="ARBA00022723"/>
    </source>
</evidence>
<dbReference type="GO" id="GO:0009055">
    <property type="term" value="F:electron transfer activity"/>
    <property type="evidence" value="ECO:0007669"/>
    <property type="project" value="InterPro"/>
</dbReference>
<feature type="domain" description="Cytochrome c" evidence="6">
    <location>
        <begin position="309"/>
        <end position="399"/>
    </location>
</feature>
<feature type="binding site" description="covalent" evidence="4">
    <location>
        <position position="200"/>
    </location>
    <ligand>
        <name>heme c</name>
        <dbReference type="ChEBI" id="CHEBI:61717"/>
        <label>2</label>
    </ligand>
</feature>
<sequence length="420" mass="45529">MKRAAIAVLTVLFIAIVVTLYYGLREDAGPPASAVADRAGQLARGAYLARAGDCLACHTARGGVAYAGGRAIRTPFGTVYAPNLTPDRDTGLGSWSADDFWRALHNGKSKGGKLLYPAFPYPNYTKVTRADSDALFAYLQSLPAAHQPNREADMRFPFNLRALLIGWRALYFRPGVYQPQGYQNAEWNRGAYLVQGLGHCNACHTPRNFLGATQDGGELRGAMIPLLDWYASSLTGEADTGLGSWDIPQIARLLKTGVSDRGAVSGPMAEVVRESLQYLSDDDIRAMALYLKRLPRAGDERPLAPEDEKTLKLGALLYERHCADCHKASGEGVPPDYPPLAGNRAVVLDAPVNPIHAVLHGGYPPSTQGNPRPYGMPPFANVFSDEEAAAVVSYIRNAWGNQASMVSSQQINRYRAVPLE</sequence>
<evidence type="ECO:0000256" key="4">
    <source>
        <dbReference type="PIRSR" id="PIRSR000018-50"/>
    </source>
</evidence>
<comment type="caution">
    <text evidence="7">The sequence shown here is derived from an EMBL/GenBank/DDBJ whole genome shotgun (WGS) entry which is preliminary data.</text>
</comment>
<name>A0A0C2BZ02_9BURK</name>
<reference evidence="7 8" key="1">
    <citation type="submission" date="2014-12" db="EMBL/GenBank/DDBJ databases">
        <title>Denitrispirillum autotrophicum gen. nov., sp. nov., Denitrifying, Facultatively Autotrophic Bacteria Isolated from Rice Paddy Soil.</title>
        <authorList>
            <person name="Ishii S."/>
            <person name="Ashida N."/>
            <person name="Ohno H."/>
            <person name="Otsuka S."/>
            <person name="Yokota A."/>
            <person name="Senoo K."/>
        </authorList>
    </citation>
    <scope>NUCLEOTIDE SEQUENCE [LARGE SCALE GENOMIC DNA]</scope>
    <source>
        <strain evidence="7 8">TSA66</strain>
    </source>
</reference>
<dbReference type="PIRSF" id="PIRSF000018">
    <property type="entry name" value="Mb_ADH_cyt_c"/>
    <property type="match status" value="1"/>
</dbReference>
<keyword evidence="2 5" id="KW-0479">Metal-binding</keyword>
<feature type="domain" description="Cytochrome c" evidence="6">
    <location>
        <begin position="40"/>
        <end position="143"/>
    </location>
</feature>
<feature type="binding site" description="axial binding residue" evidence="5">
    <location>
        <position position="58"/>
    </location>
    <ligand>
        <name>heme c</name>
        <dbReference type="ChEBI" id="CHEBI:61717"/>
        <label>1</label>
    </ligand>
    <ligandPart>
        <name>Fe</name>
        <dbReference type="ChEBI" id="CHEBI:18248"/>
    </ligandPart>
</feature>
<dbReference type="STRING" id="709839.TSA66_24305"/>
<feature type="binding site" description="covalent" evidence="4">
    <location>
        <position position="54"/>
    </location>
    <ligand>
        <name>heme c</name>
        <dbReference type="ChEBI" id="CHEBI:61717"/>
        <label>1</label>
    </ligand>
</feature>
<dbReference type="Gene3D" id="1.10.760.10">
    <property type="entry name" value="Cytochrome c-like domain"/>
    <property type="match status" value="2"/>
</dbReference>
<dbReference type="GO" id="GO:0005506">
    <property type="term" value="F:iron ion binding"/>
    <property type="evidence" value="ECO:0007669"/>
    <property type="project" value="InterPro"/>
</dbReference>
<organism evidence="7 8">
    <name type="scientific">Noviherbaspirillum autotrophicum</name>
    <dbReference type="NCBI Taxonomy" id="709839"/>
    <lineage>
        <taxon>Bacteria</taxon>
        <taxon>Pseudomonadati</taxon>
        <taxon>Pseudomonadota</taxon>
        <taxon>Betaproteobacteria</taxon>
        <taxon>Burkholderiales</taxon>
        <taxon>Oxalobacteraceae</taxon>
        <taxon>Noviherbaspirillum</taxon>
    </lineage>
</organism>
<proteinExistence type="predicted"/>
<dbReference type="InterPro" id="IPR036909">
    <property type="entry name" value="Cyt_c-like_dom_sf"/>
</dbReference>
<evidence type="ECO:0000313" key="7">
    <source>
        <dbReference type="EMBL" id="KIF83241.1"/>
    </source>
</evidence>
<dbReference type="OrthoDB" id="9809720at2"/>
<dbReference type="InterPro" id="IPR051459">
    <property type="entry name" value="Cytochrome_c-type_DH"/>
</dbReference>
<protein>
    <submittedName>
        <fullName evidence="7">Alcohol dehydrogenase</fullName>
    </submittedName>
</protein>
<feature type="binding site" description="axial binding residue" evidence="5">
    <location>
        <position position="204"/>
    </location>
    <ligand>
        <name>heme c</name>
        <dbReference type="ChEBI" id="CHEBI:61717"/>
        <label>2</label>
    </ligand>
    <ligandPart>
        <name>Fe</name>
        <dbReference type="ChEBI" id="CHEBI:18248"/>
    </ligandPart>
</feature>
<dbReference type="PANTHER" id="PTHR35008">
    <property type="entry name" value="BLL4482 PROTEIN-RELATED"/>
    <property type="match status" value="1"/>
</dbReference>
<dbReference type="GO" id="GO:0016614">
    <property type="term" value="F:oxidoreductase activity, acting on CH-OH group of donors"/>
    <property type="evidence" value="ECO:0007669"/>
    <property type="project" value="InterPro"/>
</dbReference>
<accession>A0A0C2BZ02</accession>
<evidence type="ECO:0000313" key="8">
    <source>
        <dbReference type="Proteomes" id="UP000031572"/>
    </source>
</evidence>
<dbReference type="Proteomes" id="UP000031572">
    <property type="component" value="Unassembled WGS sequence"/>
</dbReference>
<dbReference type="GO" id="GO:0016020">
    <property type="term" value="C:membrane"/>
    <property type="evidence" value="ECO:0007669"/>
    <property type="project" value="InterPro"/>
</dbReference>
<feature type="binding site" description="covalent" evidence="4">
    <location>
        <position position="322"/>
    </location>
    <ligand>
        <name>heme c</name>
        <dbReference type="ChEBI" id="CHEBI:61717"/>
        <label>3</label>
    </ligand>
</feature>
<evidence type="ECO:0000256" key="5">
    <source>
        <dbReference type="PIRSR" id="PIRSR000018-51"/>
    </source>
</evidence>
<evidence type="ECO:0000259" key="6">
    <source>
        <dbReference type="PROSITE" id="PS51007"/>
    </source>
</evidence>
<evidence type="ECO:0000256" key="3">
    <source>
        <dbReference type="ARBA" id="ARBA00023004"/>
    </source>
</evidence>
<dbReference type="RefSeq" id="WP_040041869.1">
    <property type="nucleotide sequence ID" value="NZ_JWJG01000028.1"/>
</dbReference>
<dbReference type="AlphaFoldDB" id="A0A0C2BZ02"/>
<dbReference type="InterPro" id="IPR014353">
    <property type="entry name" value="Membr-bd_ADH_cyt_c"/>
</dbReference>
<dbReference type="PANTHER" id="PTHR35008:SF4">
    <property type="entry name" value="BLL4482 PROTEIN"/>
    <property type="match status" value="1"/>
</dbReference>
<feature type="binding site" description="covalent" evidence="4">
    <location>
        <position position="57"/>
    </location>
    <ligand>
        <name>heme c</name>
        <dbReference type="ChEBI" id="CHEBI:61717"/>
        <label>1</label>
    </ligand>
</feature>
<keyword evidence="1 4" id="KW-0349">Heme</keyword>
<dbReference type="EMBL" id="JWJG01000028">
    <property type="protein sequence ID" value="KIF83241.1"/>
    <property type="molecule type" value="Genomic_DNA"/>
</dbReference>
<feature type="binding site" description="axial binding residue" evidence="5">
    <location>
        <position position="326"/>
    </location>
    <ligand>
        <name>heme c</name>
        <dbReference type="ChEBI" id="CHEBI:61717"/>
        <label>3</label>
    </ligand>
    <ligandPart>
        <name>Fe</name>
        <dbReference type="ChEBI" id="CHEBI:18248"/>
    </ligandPart>
</feature>
<dbReference type="SUPFAM" id="SSF46626">
    <property type="entry name" value="Cytochrome c"/>
    <property type="match status" value="3"/>
</dbReference>
<feature type="binding site" description="covalent" evidence="4">
    <location>
        <position position="203"/>
    </location>
    <ligand>
        <name>heme c</name>
        <dbReference type="ChEBI" id="CHEBI:61717"/>
        <label>2</label>
    </ligand>
</feature>
<gene>
    <name evidence="7" type="ORF">TSA66_24305</name>
</gene>
<feature type="domain" description="Cytochrome c" evidence="6">
    <location>
        <begin position="185"/>
        <end position="295"/>
    </location>
</feature>
<dbReference type="GO" id="GO:0020037">
    <property type="term" value="F:heme binding"/>
    <property type="evidence" value="ECO:0007669"/>
    <property type="project" value="InterPro"/>
</dbReference>
<feature type="binding site" description="covalent" evidence="4">
    <location>
        <position position="325"/>
    </location>
    <ligand>
        <name>heme c</name>
        <dbReference type="ChEBI" id="CHEBI:61717"/>
        <label>3</label>
    </ligand>
</feature>
<evidence type="ECO:0000256" key="1">
    <source>
        <dbReference type="ARBA" id="ARBA00022617"/>
    </source>
</evidence>
<dbReference type="PROSITE" id="PS51007">
    <property type="entry name" value="CYTC"/>
    <property type="match status" value="3"/>
</dbReference>